<sequence>MFTVLYVTLGAVALLLTALITIWLWRRPGWTGFEGRTLWDWMGILTIPAYLGFGSLVLGLVQLEIAELRAEEAAFQTYLDRISALDLAEPQSQAIARAQTGAVMTQVTGPRAARVLQFLSDLGALKTIRPDLDGHDLRSAELKGLDLSGFSFEEADLRGVDFEGARLWNTSFEDANLKGADFKSADLSGTDFTGANMRGVTLSHALLSGTVLSGARHLSAAELARACAAERACREAEEEEDDEDDD</sequence>
<dbReference type="InterPro" id="IPR001646">
    <property type="entry name" value="5peptide_repeat"/>
</dbReference>
<gene>
    <name evidence="2" type="ORF">SAMN04487991_0255</name>
</gene>
<dbReference type="Proteomes" id="UP000199630">
    <property type="component" value="Unassembled WGS sequence"/>
</dbReference>
<dbReference type="Pfam" id="PF00805">
    <property type="entry name" value="Pentapeptide"/>
    <property type="match status" value="2"/>
</dbReference>
<accession>A0A1I3J7J3</accession>
<dbReference type="EMBL" id="FORH01000001">
    <property type="protein sequence ID" value="SFI55865.1"/>
    <property type="molecule type" value="Genomic_DNA"/>
</dbReference>
<evidence type="ECO:0000256" key="1">
    <source>
        <dbReference type="SAM" id="Phobius"/>
    </source>
</evidence>
<evidence type="ECO:0000313" key="2">
    <source>
        <dbReference type="EMBL" id="SFI55865.1"/>
    </source>
</evidence>
<organism evidence="2 3">
    <name type="scientific">Celeribacter neptunius</name>
    <dbReference type="NCBI Taxonomy" id="588602"/>
    <lineage>
        <taxon>Bacteria</taxon>
        <taxon>Pseudomonadati</taxon>
        <taxon>Pseudomonadota</taxon>
        <taxon>Alphaproteobacteria</taxon>
        <taxon>Rhodobacterales</taxon>
        <taxon>Roseobacteraceae</taxon>
        <taxon>Celeribacter</taxon>
    </lineage>
</organism>
<keyword evidence="1" id="KW-1133">Transmembrane helix</keyword>
<name>A0A1I3J7J3_9RHOB</name>
<dbReference type="SUPFAM" id="SSF141571">
    <property type="entry name" value="Pentapeptide repeat-like"/>
    <property type="match status" value="1"/>
</dbReference>
<keyword evidence="1" id="KW-0812">Transmembrane</keyword>
<dbReference type="InterPro" id="IPR051082">
    <property type="entry name" value="Pentapeptide-BTB/POZ_domain"/>
</dbReference>
<dbReference type="Gene3D" id="2.160.20.80">
    <property type="entry name" value="E3 ubiquitin-protein ligase SopA"/>
    <property type="match status" value="1"/>
</dbReference>
<feature type="transmembrane region" description="Helical" evidence="1">
    <location>
        <begin position="6"/>
        <end position="26"/>
    </location>
</feature>
<keyword evidence="1" id="KW-0472">Membrane</keyword>
<dbReference type="RefSeq" id="WP_177212988.1">
    <property type="nucleotide sequence ID" value="NZ_FORH01000001.1"/>
</dbReference>
<reference evidence="3" key="1">
    <citation type="submission" date="2016-10" db="EMBL/GenBank/DDBJ databases">
        <authorList>
            <person name="Varghese N."/>
            <person name="Submissions S."/>
        </authorList>
    </citation>
    <scope>NUCLEOTIDE SEQUENCE [LARGE SCALE GENOMIC DNA]</scope>
    <source>
        <strain evidence="3">DSM 26471</strain>
    </source>
</reference>
<feature type="transmembrane region" description="Helical" evidence="1">
    <location>
        <begin position="38"/>
        <end position="61"/>
    </location>
</feature>
<dbReference type="PANTHER" id="PTHR14136">
    <property type="entry name" value="BTB_POZ DOMAIN-CONTAINING PROTEIN KCTD9"/>
    <property type="match status" value="1"/>
</dbReference>
<evidence type="ECO:0000313" key="3">
    <source>
        <dbReference type="Proteomes" id="UP000199630"/>
    </source>
</evidence>
<protein>
    <submittedName>
        <fullName evidence="2">Pentapeptide repeat-containing protein</fullName>
    </submittedName>
</protein>
<keyword evidence="3" id="KW-1185">Reference proteome</keyword>
<dbReference type="PANTHER" id="PTHR14136:SF17">
    <property type="entry name" value="BTB_POZ DOMAIN-CONTAINING PROTEIN KCTD9"/>
    <property type="match status" value="1"/>
</dbReference>
<dbReference type="STRING" id="588602.SAMN04487991_0255"/>
<dbReference type="AlphaFoldDB" id="A0A1I3J7J3"/>
<proteinExistence type="predicted"/>